<proteinExistence type="predicted"/>
<dbReference type="RefSeq" id="WP_219156256.1">
    <property type="nucleotide sequence ID" value="NZ_JAHWGL010000002.1"/>
</dbReference>
<feature type="compositionally biased region" description="Basic and acidic residues" evidence="1">
    <location>
        <begin position="23"/>
        <end position="33"/>
    </location>
</feature>
<accession>A0ABS6WUA1</accession>
<dbReference type="Proteomes" id="UP000826188">
    <property type="component" value="Unassembled WGS sequence"/>
</dbReference>
<organism evidence="2 3">
    <name type="scientific">Hymenobacter profundi</name>
    <dbReference type="NCBI Taxonomy" id="1982110"/>
    <lineage>
        <taxon>Bacteria</taxon>
        <taxon>Pseudomonadati</taxon>
        <taxon>Bacteroidota</taxon>
        <taxon>Cytophagia</taxon>
        <taxon>Cytophagales</taxon>
        <taxon>Hymenobacteraceae</taxon>
        <taxon>Hymenobacter</taxon>
    </lineage>
</organism>
<reference evidence="2 3" key="1">
    <citation type="submission" date="2021-07" db="EMBL/GenBank/DDBJ databases">
        <title>Hymenobacter profundi sp. nov., isolated from deep-sea water.</title>
        <authorList>
            <person name="Kim M.K."/>
        </authorList>
    </citation>
    <scope>NUCLEOTIDE SEQUENCE [LARGE SCALE GENOMIC DNA]</scope>
    <source>
        <strain evidence="2 3">M2</strain>
    </source>
</reference>
<sequence length="46" mass="5216">MAHTQPFFHHTAHPTGIMAPAPEPERYPFHDNDECPVGQQLNDYGL</sequence>
<evidence type="ECO:0000313" key="3">
    <source>
        <dbReference type="Proteomes" id="UP000826188"/>
    </source>
</evidence>
<evidence type="ECO:0000313" key="2">
    <source>
        <dbReference type="EMBL" id="MBW3127156.1"/>
    </source>
</evidence>
<protein>
    <submittedName>
        <fullName evidence="2">Uncharacterized protein</fullName>
    </submittedName>
</protein>
<feature type="region of interest" description="Disordered" evidence="1">
    <location>
        <begin position="1"/>
        <end position="46"/>
    </location>
</feature>
<dbReference type="EMBL" id="JAHWGL010000002">
    <property type="protein sequence ID" value="MBW3127156.1"/>
    <property type="molecule type" value="Genomic_DNA"/>
</dbReference>
<keyword evidence="3" id="KW-1185">Reference proteome</keyword>
<name>A0ABS6WUA1_9BACT</name>
<evidence type="ECO:0000256" key="1">
    <source>
        <dbReference type="SAM" id="MobiDB-lite"/>
    </source>
</evidence>
<comment type="caution">
    <text evidence="2">The sequence shown here is derived from an EMBL/GenBank/DDBJ whole genome shotgun (WGS) entry which is preliminary data.</text>
</comment>
<gene>
    <name evidence="2" type="ORF">KYK14_01205</name>
</gene>